<feature type="domain" description="Amidase" evidence="4">
    <location>
        <begin position="60"/>
        <end position="518"/>
    </location>
</feature>
<evidence type="ECO:0000256" key="3">
    <source>
        <dbReference type="PIRSR" id="PIRSR001221-1"/>
    </source>
</evidence>
<dbReference type="Pfam" id="PF01425">
    <property type="entry name" value="Amidase"/>
    <property type="match status" value="1"/>
</dbReference>
<dbReference type="InterPro" id="IPR023631">
    <property type="entry name" value="Amidase_dom"/>
</dbReference>
<name>A0A9P8C594_9HELO</name>
<dbReference type="GO" id="GO:0016787">
    <property type="term" value="F:hydrolase activity"/>
    <property type="evidence" value="ECO:0007669"/>
    <property type="project" value="UniProtKB-KW"/>
</dbReference>
<dbReference type="OrthoDB" id="6428749at2759"/>
<dbReference type="Proteomes" id="UP000824998">
    <property type="component" value="Unassembled WGS sequence"/>
</dbReference>
<dbReference type="PANTHER" id="PTHR46072:SF3">
    <property type="entry name" value="AMIDASE"/>
    <property type="match status" value="1"/>
</dbReference>
<comment type="caution">
    <text evidence="5">The sequence shown here is derived from an EMBL/GenBank/DDBJ whole genome shotgun (WGS) entry which is preliminary data.</text>
</comment>
<protein>
    <submittedName>
        <fullName evidence="5">Amidase signature domain-containing protein</fullName>
    </submittedName>
</protein>
<dbReference type="PIRSF" id="PIRSF001221">
    <property type="entry name" value="Amidase_fungi"/>
    <property type="match status" value="1"/>
</dbReference>
<evidence type="ECO:0000256" key="2">
    <source>
        <dbReference type="ARBA" id="ARBA00022801"/>
    </source>
</evidence>
<dbReference type="Gene3D" id="3.90.1300.10">
    <property type="entry name" value="Amidase signature (AS) domain"/>
    <property type="match status" value="1"/>
</dbReference>
<feature type="active site" description="Charge relay system" evidence="3">
    <location>
        <position position="117"/>
    </location>
</feature>
<evidence type="ECO:0000256" key="1">
    <source>
        <dbReference type="ARBA" id="ARBA00009199"/>
    </source>
</evidence>
<keyword evidence="6" id="KW-1185">Reference proteome</keyword>
<comment type="similarity">
    <text evidence="1">Belongs to the amidase family.</text>
</comment>
<proteinExistence type="inferred from homology"/>
<gene>
    <name evidence="5" type="ORF">BJ875DRAFT_535713</name>
</gene>
<dbReference type="AlphaFoldDB" id="A0A9P8C594"/>
<evidence type="ECO:0000259" key="4">
    <source>
        <dbReference type="Pfam" id="PF01425"/>
    </source>
</evidence>
<feature type="active site" description="Charge relay system" evidence="3">
    <location>
        <position position="192"/>
    </location>
</feature>
<dbReference type="SUPFAM" id="SSF75304">
    <property type="entry name" value="Amidase signature (AS) enzymes"/>
    <property type="match status" value="1"/>
</dbReference>
<evidence type="ECO:0000313" key="5">
    <source>
        <dbReference type="EMBL" id="KAG9232801.1"/>
    </source>
</evidence>
<dbReference type="InterPro" id="IPR036928">
    <property type="entry name" value="AS_sf"/>
</dbReference>
<feature type="active site" description="Acyl-ester intermediate" evidence="3">
    <location>
        <position position="216"/>
    </location>
</feature>
<sequence length="532" mass="57784">MADKVTWWEKTRDSLIPKAWRIDVDAYASRKNVLDLTLTSDDDAVDIARKIRSRVFSVEEVTVAFCKRAAIAQQLTNCLTEILFDEAISRAQTLDQERKANPGMSLPPLFGLPVSLKDTYHIIGVDASIGLAYYCNQPSTVNSPLTDILLSLGVILYCKTNVPQTMMTADSHNNIFCRTLNPINRDLTAGGSTGGEGALIAMRGSVVGFGTDAGGSARIPAACNGIYGFKPSANLMPFSGQRIPFLDGWETAIGVSIAAGVLATSSRACAFALETIMKANPANNDPSCLRMPWTKDLESTLTTAEKKPLRIAFISDEGLSTPTPPIRRALRESTEKLKNAGVEIIDTNLPLVPEMVAIIVGMFTLDGGQHMLNILASKPEPLVPSVVNMGSPPPGPSTTMEKYFELNKRRQVVMETYSALWRELDVDAIAMPLAPYTAMPPDSWSSFTYTVLFNLLDYPSMAIPVGAVSGADQVDGISNARYGEEDSKLYQKYTGPNEYADAPIAVQVIGRRQDDQAFLAVVDVIDSILRVE</sequence>
<keyword evidence="2" id="KW-0378">Hydrolase</keyword>
<dbReference type="EMBL" id="MU251529">
    <property type="protein sequence ID" value="KAG9232801.1"/>
    <property type="molecule type" value="Genomic_DNA"/>
</dbReference>
<dbReference type="PANTHER" id="PTHR46072">
    <property type="entry name" value="AMIDASE-RELATED-RELATED"/>
    <property type="match status" value="1"/>
</dbReference>
<accession>A0A9P8C594</accession>
<reference evidence="5" key="1">
    <citation type="journal article" date="2021" name="IMA Fungus">
        <title>Genomic characterization of three marine fungi, including Emericellopsis atlantica sp. nov. with signatures of a generalist lifestyle and marine biomass degradation.</title>
        <authorList>
            <person name="Hagestad O.C."/>
            <person name="Hou L."/>
            <person name="Andersen J.H."/>
            <person name="Hansen E.H."/>
            <person name="Altermark B."/>
            <person name="Li C."/>
            <person name="Kuhnert E."/>
            <person name="Cox R.J."/>
            <person name="Crous P.W."/>
            <person name="Spatafora J.W."/>
            <person name="Lail K."/>
            <person name="Amirebrahimi M."/>
            <person name="Lipzen A."/>
            <person name="Pangilinan J."/>
            <person name="Andreopoulos W."/>
            <person name="Hayes R.D."/>
            <person name="Ng V."/>
            <person name="Grigoriev I.V."/>
            <person name="Jackson S.A."/>
            <person name="Sutton T.D.S."/>
            <person name="Dobson A.D.W."/>
            <person name="Rama T."/>
        </authorList>
    </citation>
    <scope>NUCLEOTIDE SEQUENCE</scope>
    <source>
        <strain evidence="5">TRa018bII</strain>
    </source>
</reference>
<evidence type="ECO:0000313" key="6">
    <source>
        <dbReference type="Proteomes" id="UP000824998"/>
    </source>
</evidence>
<organism evidence="5 6">
    <name type="scientific">Amylocarpus encephaloides</name>
    <dbReference type="NCBI Taxonomy" id="45428"/>
    <lineage>
        <taxon>Eukaryota</taxon>
        <taxon>Fungi</taxon>
        <taxon>Dikarya</taxon>
        <taxon>Ascomycota</taxon>
        <taxon>Pezizomycotina</taxon>
        <taxon>Leotiomycetes</taxon>
        <taxon>Helotiales</taxon>
        <taxon>Helotiales incertae sedis</taxon>
        <taxon>Amylocarpus</taxon>
    </lineage>
</organism>